<organism evidence="1 2">
    <name type="scientific">Actinomadura miaoliensis</name>
    <dbReference type="NCBI Taxonomy" id="430685"/>
    <lineage>
        <taxon>Bacteria</taxon>
        <taxon>Bacillati</taxon>
        <taxon>Actinomycetota</taxon>
        <taxon>Actinomycetes</taxon>
        <taxon>Streptosporangiales</taxon>
        <taxon>Thermomonosporaceae</taxon>
        <taxon>Actinomadura</taxon>
    </lineage>
</organism>
<dbReference type="PANTHER" id="PTHR20883:SF14">
    <property type="entry name" value="PHYTANOYL-COA DIOXYGENASE"/>
    <property type="match status" value="1"/>
</dbReference>
<evidence type="ECO:0008006" key="3">
    <source>
        <dbReference type="Google" id="ProtNLM"/>
    </source>
</evidence>
<reference evidence="2" key="1">
    <citation type="journal article" date="2019" name="Int. J. Syst. Evol. Microbiol.">
        <title>The Global Catalogue of Microorganisms (GCM) 10K type strain sequencing project: providing services to taxonomists for standard genome sequencing and annotation.</title>
        <authorList>
            <consortium name="The Broad Institute Genomics Platform"/>
            <consortium name="The Broad Institute Genome Sequencing Center for Infectious Disease"/>
            <person name="Wu L."/>
            <person name="Ma J."/>
        </authorList>
    </citation>
    <scope>NUCLEOTIDE SEQUENCE [LARGE SCALE GENOMIC DNA]</scope>
    <source>
        <strain evidence="2">JCM 16702</strain>
    </source>
</reference>
<keyword evidence="2" id="KW-1185">Reference proteome</keyword>
<dbReference type="Proteomes" id="UP001500683">
    <property type="component" value="Unassembled WGS sequence"/>
</dbReference>
<dbReference type="InterPro" id="IPR008775">
    <property type="entry name" value="Phytyl_CoA_dOase-like"/>
</dbReference>
<evidence type="ECO:0000313" key="1">
    <source>
        <dbReference type="EMBL" id="GAA4060762.1"/>
    </source>
</evidence>
<dbReference type="PANTHER" id="PTHR20883">
    <property type="entry name" value="PHYTANOYL-COA DIOXYGENASE DOMAIN CONTAINING 1"/>
    <property type="match status" value="1"/>
</dbReference>
<dbReference type="Gene3D" id="2.60.120.620">
    <property type="entry name" value="q2cbj1_9rhob like domain"/>
    <property type="match status" value="1"/>
</dbReference>
<evidence type="ECO:0000313" key="2">
    <source>
        <dbReference type="Proteomes" id="UP001500683"/>
    </source>
</evidence>
<dbReference type="Pfam" id="PF05721">
    <property type="entry name" value="PhyH"/>
    <property type="match status" value="1"/>
</dbReference>
<gene>
    <name evidence="1" type="ORF">GCM10022214_12010</name>
</gene>
<dbReference type="EMBL" id="BAAAZG010000002">
    <property type="protein sequence ID" value="GAA4060762.1"/>
    <property type="molecule type" value="Genomic_DNA"/>
</dbReference>
<proteinExistence type="predicted"/>
<name>A0ABP7V852_9ACTN</name>
<dbReference type="RefSeq" id="WP_344941890.1">
    <property type="nucleotide sequence ID" value="NZ_BAAAZG010000002.1"/>
</dbReference>
<accession>A0ABP7V852</accession>
<sequence length="305" mass="34770">MRALRDSSDVRDDTDELRRRLREDGYVFLPGTLDPAKVEAVSADLRAAMYRVGWLDDPGTTRVKSRDRRFTHESRAREYAELQSVESFHRLAHDPILMDLTSELLGGRVFSHPAHVCRLSFPVDGPADFLTRPHQDFVVLHVATDVLTVWFPFTPCSAEHQGLCVLTGSHREGFRLPDPDVGGRRPLYVRVDPDDPRWATAEYQLGDIVIFHSLTVHGSRPNRSDRVRVSADVRYQLPTDPIRPEFLHPHGWPATPDWPELTRGWTSQEWISTPEVPQIPPPPDMEYLEILRSLNPPPSRLLSAS</sequence>
<comment type="caution">
    <text evidence="1">The sequence shown here is derived from an EMBL/GenBank/DDBJ whole genome shotgun (WGS) entry which is preliminary data.</text>
</comment>
<protein>
    <recommendedName>
        <fullName evidence="3">Phytanoyl-CoA dioxygenase family protein</fullName>
    </recommendedName>
</protein>
<dbReference type="SUPFAM" id="SSF51197">
    <property type="entry name" value="Clavaminate synthase-like"/>
    <property type="match status" value="1"/>
</dbReference>